<dbReference type="Proteomes" id="UP000298663">
    <property type="component" value="Unassembled WGS sequence"/>
</dbReference>
<reference evidence="2 3" key="1">
    <citation type="journal article" date="2015" name="Genome Biol.">
        <title>Comparative genomics of Steinernema reveals deeply conserved gene regulatory networks.</title>
        <authorList>
            <person name="Dillman A.R."/>
            <person name="Macchietto M."/>
            <person name="Porter C.F."/>
            <person name="Rogers A."/>
            <person name="Williams B."/>
            <person name="Antoshechkin I."/>
            <person name="Lee M.M."/>
            <person name="Goodwin Z."/>
            <person name="Lu X."/>
            <person name="Lewis E.E."/>
            <person name="Goodrich-Blair H."/>
            <person name="Stock S.P."/>
            <person name="Adams B.J."/>
            <person name="Sternberg P.W."/>
            <person name="Mortazavi A."/>
        </authorList>
    </citation>
    <scope>NUCLEOTIDE SEQUENCE [LARGE SCALE GENOMIC DNA]</scope>
    <source>
        <strain evidence="2 3">ALL</strain>
    </source>
</reference>
<organism evidence="2 3">
    <name type="scientific">Steinernema carpocapsae</name>
    <name type="common">Entomopathogenic nematode</name>
    <dbReference type="NCBI Taxonomy" id="34508"/>
    <lineage>
        <taxon>Eukaryota</taxon>
        <taxon>Metazoa</taxon>
        <taxon>Ecdysozoa</taxon>
        <taxon>Nematoda</taxon>
        <taxon>Chromadorea</taxon>
        <taxon>Rhabditida</taxon>
        <taxon>Tylenchina</taxon>
        <taxon>Panagrolaimomorpha</taxon>
        <taxon>Strongyloidoidea</taxon>
        <taxon>Steinernematidae</taxon>
        <taxon>Steinernema</taxon>
    </lineage>
</organism>
<evidence type="ECO:0000313" key="3">
    <source>
        <dbReference type="Proteomes" id="UP000298663"/>
    </source>
</evidence>
<comment type="caution">
    <text evidence="2">The sequence shown here is derived from an EMBL/GenBank/DDBJ whole genome shotgun (WGS) entry which is preliminary data.</text>
</comment>
<sequence length="107" mass="12110">MHILVKIRSTIQLQRFQKPKSFKRFPPHLHPPIHFRVPSCPRPPSTTHKRCRRACGLKLFPKTVTCLTCLSESFGCTSTIQGTSHRQPSDGISKLSNGRGSDPSRFE</sequence>
<name>A0A4U8UK13_STECR</name>
<evidence type="ECO:0000313" key="2">
    <source>
        <dbReference type="EMBL" id="TMS33370.1"/>
    </source>
</evidence>
<accession>A0A4U8UK13</accession>
<gene>
    <name evidence="2" type="ORF">L596_001120</name>
</gene>
<dbReference type="EMBL" id="AZBU02000001">
    <property type="protein sequence ID" value="TMS33370.1"/>
    <property type="molecule type" value="Genomic_DNA"/>
</dbReference>
<reference evidence="2 3" key="2">
    <citation type="journal article" date="2019" name="G3 (Bethesda)">
        <title>Hybrid Assembly of the Genome of the Entomopathogenic Nematode Steinernema carpocapsae Identifies the X-Chromosome.</title>
        <authorList>
            <person name="Serra L."/>
            <person name="Macchietto M."/>
            <person name="Macias-Munoz A."/>
            <person name="McGill C.J."/>
            <person name="Rodriguez I.M."/>
            <person name="Rodriguez B."/>
            <person name="Murad R."/>
            <person name="Mortazavi A."/>
        </authorList>
    </citation>
    <scope>NUCLEOTIDE SEQUENCE [LARGE SCALE GENOMIC DNA]</scope>
    <source>
        <strain evidence="2 3">ALL</strain>
    </source>
</reference>
<proteinExistence type="predicted"/>
<keyword evidence="3" id="KW-1185">Reference proteome</keyword>
<evidence type="ECO:0000256" key="1">
    <source>
        <dbReference type="SAM" id="MobiDB-lite"/>
    </source>
</evidence>
<feature type="region of interest" description="Disordered" evidence="1">
    <location>
        <begin position="79"/>
        <end position="107"/>
    </location>
</feature>
<dbReference type="AlphaFoldDB" id="A0A4U8UK13"/>
<protein>
    <submittedName>
        <fullName evidence="2">Uncharacterized protein</fullName>
    </submittedName>
</protein>